<dbReference type="SUPFAM" id="SSF54928">
    <property type="entry name" value="RNA-binding domain, RBD"/>
    <property type="match status" value="1"/>
</dbReference>
<dbReference type="Gene3D" id="4.10.1000.10">
    <property type="entry name" value="Zinc finger, CCCH-type"/>
    <property type="match status" value="1"/>
</dbReference>
<dbReference type="InterPro" id="IPR000571">
    <property type="entry name" value="Znf_CCCH"/>
</dbReference>
<dbReference type="GO" id="GO:0008270">
    <property type="term" value="F:zinc ion binding"/>
    <property type="evidence" value="ECO:0007669"/>
    <property type="project" value="UniProtKB-KW"/>
</dbReference>
<feature type="zinc finger region" description="C3H1-type" evidence="7">
    <location>
        <begin position="83"/>
        <end position="110"/>
    </location>
</feature>
<keyword evidence="6" id="KW-0694">RNA-binding</keyword>
<dbReference type="PROSITE" id="PS50103">
    <property type="entry name" value="ZF_C3H1"/>
    <property type="match status" value="2"/>
</dbReference>
<dbReference type="Pfam" id="PF14608">
    <property type="entry name" value="zf-CCCH_2"/>
    <property type="match status" value="2"/>
</dbReference>
<evidence type="ECO:0000256" key="1">
    <source>
        <dbReference type="ARBA" id="ARBA00004123"/>
    </source>
</evidence>
<evidence type="ECO:0000256" key="2">
    <source>
        <dbReference type="ARBA" id="ARBA00022723"/>
    </source>
</evidence>
<feature type="zinc finger region" description="C3H1-type" evidence="7">
    <location>
        <begin position="1"/>
        <end position="25"/>
    </location>
</feature>
<dbReference type="InterPro" id="IPR035979">
    <property type="entry name" value="RBD_domain_sf"/>
</dbReference>
<evidence type="ECO:0000313" key="11">
    <source>
        <dbReference type="Proteomes" id="UP000325902"/>
    </source>
</evidence>
<keyword evidence="5" id="KW-0539">Nucleus</keyword>
<evidence type="ECO:0000256" key="6">
    <source>
        <dbReference type="PROSITE-ProRule" id="PRU00176"/>
    </source>
</evidence>
<dbReference type="Pfam" id="PF00642">
    <property type="entry name" value="zf-CCCH"/>
    <property type="match status" value="1"/>
</dbReference>
<evidence type="ECO:0000256" key="7">
    <source>
        <dbReference type="PROSITE-ProRule" id="PRU00723"/>
    </source>
</evidence>
<protein>
    <submittedName>
        <fullName evidence="10">E3 ubiquitin-protein ligase makorin</fullName>
    </submittedName>
</protein>
<name>A0A5N5CWA9_9PEZI</name>
<dbReference type="AlphaFoldDB" id="A0A5N5CWA9"/>
<dbReference type="SUPFAM" id="SSF57850">
    <property type="entry name" value="RING/U-box"/>
    <property type="match status" value="1"/>
</dbReference>
<dbReference type="PANTHER" id="PTHR46527:SF1">
    <property type="entry name" value="NUCLEOPORIN NUP42"/>
    <property type="match status" value="1"/>
</dbReference>
<dbReference type="PANTHER" id="PTHR46527">
    <property type="entry name" value="NUCLEOPORIN-LIKE PROTEIN 2"/>
    <property type="match status" value="1"/>
</dbReference>
<keyword evidence="2 7" id="KW-0479">Metal-binding</keyword>
<feature type="domain" description="RRM" evidence="8">
    <location>
        <begin position="335"/>
        <end position="444"/>
    </location>
</feature>
<dbReference type="Gene3D" id="3.30.70.330">
    <property type="match status" value="1"/>
</dbReference>
<feature type="domain" description="C3H1-type" evidence="9">
    <location>
        <begin position="83"/>
        <end position="110"/>
    </location>
</feature>
<evidence type="ECO:0000259" key="9">
    <source>
        <dbReference type="PROSITE" id="PS50103"/>
    </source>
</evidence>
<gene>
    <name evidence="10" type="primary">MKRN</name>
    <name evidence="10" type="ORF">DBV05_g11700</name>
</gene>
<dbReference type="Gene3D" id="3.30.1370.210">
    <property type="match status" value="1"/>
</dbReference>
<dbReference type="InterPro" id="IPR017907">
    <property type="entry name" value="Znf_RING_CS"/>
</dbReference>
<dbReference type="SUPFAM" id="SSF90229">
    <property type="entry name" value="CCCH zinc finger"/>
    <property type="match status" value="2"/>
</dbReference>
<dbReference type="Pfam" id="PF13445">
    <property type="entry name" value="zf-RING_UBOX"/>
    <property type="match status" value="1"/>
</dbReference>
<dbReference type="Proteomes" id="UP000325902">
    <property type="component" value="Unassembled WGS sequence"/>
</dbReference>
<dbReference type="PROSITE" id="PS50102">
    <property type="entry name" value="RRM"/>
    <property type="match status" value="1"/>
</dbReference>
<feature type="domain" description="C3H1-type" evidence="9">
    <location>
        <begin position="1"/>
        <end position="25"/>
    </location>
</feature>
<keyword evidence="3 7" id="KW-0863">Zinc-finger</keyword>
<organism evidence="10 11">
    <name type="scientific">Lasiodiplodia theobromae</name>
    <dbReference type="NCBI Taxonomy" id="45133"/>
    <lineage>
        <taxon>Eukaryota</taxon>
        <taxon>Fungi</taxon>
        <taxon>Dikarya</taxon>
        <taxon>Ascomycota</taxon>
        <taxon>Pezizomycotina</taxon>
        <taxon>Dothideomycetes</taxon>
        <taxon>Dothideomycetes incertae sedis</taxon>
        <taxon>Botryosphaeriales</taxon>
        <taxon>Botryosphaeriaceae</taxon>
        <taxon>Lasiodiplodia</taxon>
    </lineage>
</organism>
<evidence type="ECO:0000256" key="4">
    <source>
        <dbReference type="ARBA" id="ARBA00022833"/>
    </source>
</evidence>
<reference evidence="10 11" key="1">
    <citation type="journal article" date="2019" name="Sci. Rep.">
        <title>A multi-omics analysis of the grapevine pathogen Lasiodiplodia theobromae reveals that temperature affects the expression of virulence- and pathogenicity-related genes.</title>
        <authorList>
            <person name="Felix C."/>
            <person name="Meneses R."/>
            <person name="Goncalves M.F.M."/>
            <person name="Tilleman L."/>
            <person name="Duarte A.S."/>
            <person name="Jorrin-Novo J.V."/>
            <person name="Van de Peer Y."/>
            <person name="Deforce D."/>
            <person name="Van Nieuwerburgh F."/>
            <person name="Esteves A.C."/>
            <person name="Alves A."/>
        </authorList>
    </citation>
    <scope>NUCLEOTIDE SEQUENCE [LARGE SCALE GENOMIC DNA]</scope>
    <source>
        <strain evidence="10 11">LA-SOL3</strain>
    </source>
</reference>
<dbReference type="InterPro" id="IPR027370">
    <property type="entry name" value="Znf-RING_euk"/>
</dbReference>
<evidence type="ECO:0000313" key="10">
    <source>
        <dbReference type="EMBL" id="KAB2569621.1"/>
    </source>
</evidence>
<dbReference type="InterPro" id="IPR036855">
    <property type="entry name" value="Znf_CCCH_sf"/>
</dbReference>
<sequence length="766" mass="84234">MAVCRYFEQGGCRRGDTCMFQHIKAKPTWPLPELSGVSAGSRISQPPAQRTDNFIPTTAQNHVEPPVCIFFSQGKCKYGFSCKFKHTVCTFFLRGVCQKGSSCRFRHEISQAPDDSAVSEVAVAPTPPAPFHRPQETPTTQATPETTFTHAGELSKVLSGATVIFGDGATVQSVSLRSDFSAVQLSHVHLSVNASRIAAFVASLGFANVRTDCIQLKPIPDGSEQVAEIRVEDPSFAENFLRQAGHKLRMDGRTLMATRIQHADGDSGAKRLQLSTVSCAWFKPSKAGWLHFANEGAALAAVKLLGKMTIRGRKLQLTYRAPRNHVLRGLSNEVYSVQIGNLHVDTTSPDLLHALSRNKPKDIKWGPASYDTPDYAAERIMRRQLEEFGPLSDWEVVNDHTSVKGKATARFVSAEDARKAASQLDGRKVPELGYSKVHVSAIVSIKLSVQLLILRAVQTDVDELKAQIWETHHVHIKVYDPPAHSLYTTLRIYGDDRKAVAKAKGSVEKILAGTIAKDGGDPIHDLFFFQPAGSEFIQRLMEEHSVLVYRDMKKTLLRIYGLPNAVQDAEAALRKRKSERLSMVHTIPLTPQSLRLALHGGFKRLVETFGKDAVKIDITGTPKTVTFRGSANDFERVCAIISGTGDDEGELQHRMAALSPTDEDDLCAVCWTIPEDPVRRHCGHTYCRECLAGQCSSAGEDTGIPVRCLGGGSECCNEVMTLRELSEALPAAEFEALLQKAFLSRPDRAVRSVPRGFLYDVPRRGA</sequence>
<keyword evidence="4 7" id="KW-0862">Zinc</keyword>
<dbReference type="Gene3D" id="3.30.40.10">
    <property type="entry name" value="Zinc/RING finger domain, C3HC4 (zinc finger)"/>
    <property type="match status" value="1"/>
</dbReference>
<dbReference type="EMBL" id="VCHE01000181">
    <property type="protein sequence ID" value="KAB2569621.1"/>
    <property type="molecule type" value="Genomic_DNA"/>
</dbReference>
<dbReference type="SMART" id="SM00356">
    <property type="entry name" value="ZnF_C3H1"/>
    <property type="match status" value="2"/>
</dbReference>
<dbReference type="Pfam" id="PF00076">
    <property type="entry name" value="RRM_1"/>
    <property type="match status" value="1"/>
</dbReference>
<accession>A0A5N5CWA9</accession>
<comment type="subcellular location">
    <subcellularLocation>
        <location evidence="1">Nucleus</location>
    </subcellularLocation>
</comment>
<keyword evidence="11" id="KW-1185">Reference proteome</keyword>
<evidence type="ECO:0000259" key="8">
    <source>
        <dbReference type="PROSITE" id="PS50102"/>
    </source>
</evidence>
<dbReference type="GO" id="GO:0003723">
    <property type="term" value="F:RNA binding"/>
    <property type="evidence" value="ECO:0007669"/>
    <property type="project" value="UniProtKB-UniRule"/>
</dbReference>
<dbReference type="InterPro" id="IPR012677">
    <property type="entry name" value="Nucleotide-bd_a/b_plait_sf"/>
</dbReference>
<proteinExistence type="predicted"/>
<dbReference type="InterPro" id="IPR013083">
    <property type="entry name" value="Znf_RING/FYVE/PHD"/>
</dbReference>
<dbReference type="GO" id="GO:0005634">
    <property type="term" value="C:nucleus"/>
    <property type="evidence" value="ECO:0007669"/>
    <property type="project" value="UniProtKB-SubCell"/>
</dbReference>
<comment type="caution">
    <text evidence="10">The sequence shown here is derived from an EMBL/GenBank/DDBJ whole genome shotgun (WGS) entry which is preliminary data.</text>
</comment>
<evidence type="ECO:0000256" key="3">
    <source>
        <dbReference type="ARBA" id="ARBA00022771"/>
    </source>
</evidence>
<dbReference type="OrthoDB" id="10009520at2759"/>
<dbReference type="PROSITE" id="PS00518">
    <property type="entry name" value="ZF_RING_1"/>
    <property type="match status" value="1"/>
</dbReference>
<evidence type="ECO:0000256" key="5">
    <source>
        <dbReference type="ARBA" id="ARBA00023242"/>
    </source>
</evidence>
<dbReference type="InterPro" id="IPR051767">
    <property type="entry name" value="Nucleoporin_NUP42"/>
</dbReference>
<dbReference type="InterPro" id="IPR000504">
    <property type="entry name" value="RRM_dom"/>
</dbReference>